<dbReference type="InParanoid" id="A0A1U7Z046"/>
<evidence type="ECO:0000259" key="2">
    <source>
        <dbReference type="Pfam" id="PF12143"/>
    </source>
</evidence>
<feature type="domain" description="Polyphenol oxidase C-terminal" evidence="2">
    <location>
        <begin position="127"/>
        <end position="246"/>
    </location>
</feature>
<protein>
    <submittedName>
        <fullName evidence="4">Polyphenol oxidase C, chloroplastic-like</fullName>
    </submittedName>
</protein>
<name>A0A1U7Z046_NELNU</name>
<keyword evidence="3" id="KW-1185">Reference proteome</keyword>
<dbReference type="KEGG" id="nnu:104588897"/>
<dbReference type="SMR" id="A0A1U7Z046"/>
<accession>A0A1U7Z046</accession>
<dbReference type="Proteomes" id="UP000189703">
    <property type="component" value="Unplaced"/>
</dbReference>
<gene>
    <name evidence="4" type="primary">LOC104588897</name>
</gene>
<dbReference type="InterPro" id="IPR022740">
    <property type="entry name" value="Polyphenol_oxidase_C"/>
</dbReference>
<dbReference type="GO" id="GO:0004097">
    <property type="term" value="F:catechol oxidase activity"/>
    <property type="evidence" value="ECO:0007669"/>
    <property type="project" value="InterPro"/>
</dbReference>
<evidence type="ECO:0000313" key="3">
    <source>
        <dbReference type="Proteomes" id="UP000189703"/>
    </source>
</evidence>
<dbReference type="PANTHER" id="PTHR36608:SF1">
    <property type="entry name" value="POLYPHENOL OXIDASE C, CHLOROPLASTIC-LIKE"/>
    <property type="match status" value="1"/>
</dbReference>
<keyword evidence="1" id="KW-0812">Transmembrane</keyword>
<feature type="transmembrane region" description="Helical" evidence="1">
    <location>
        <begin position="77"/>
        <end position="99"/>
    </location>
</feature>
<dbReference type="OrthoDB" id="1915073at2759"/>
<dbReference type="PANTHER" id="PTHR36608">
    <property type="entry name" value="POLYPHENOL OXIDASE C, CHLOROPLASTIC-LIKE"/>
    <property type="match status" value="1"/>
</dbReference>
<organism evidence="3 4">
    <name type="scientific">Nelumbo nucifera</name>
    <name type="common">Sacred lotus</name>
    <dbReference type="NCBI Taxonomy" id="4432"/>
    <lineage>
        <taxon>Eukaryota</taxon>
        <taxon>Viridiplantae</taxon>
        <taxon>Streptophyta</taxon>
        <taxon>Embryophyta</taxon>
        <taxon>Tracheophyta</taxon>
        <taxon>Spermatophyta</taxon>
        <taxon>Magnoliopsida</taxon>
        <taxon>Proteales</taxon>
        <taxon>Nelumbonaceae</taxon>
        <taxon>Nelumbo</taxon>
    </lineage>
</organism>
<reference evidence="4" key="1">
    <citation type="submission" date="2025-08" db="UniProtKB">
        <authorList>
            <consortium name="RefSeq"/>
        </authorList>
    </citation>
    <scope>IDENTIFICATION</scope>
</reference>
<keyword evidence="1" id="KW-0472">Membrane</keyword>
<dbReference type="Pfam" id="PF12143">
    <property type="entry name" value="PPO1_KFDV"/>
    <property type="match status" value="1"/>
</dbReference>
<evidence type="ECO:0000313" key="4">
    <source>
        <dbReference type="RefSeq" id="XP_010245323.1"/>
    </source>
</evidence>
<keyword evidence="1" id="KW-1133">Transmembrane helix</keyword>
<dbReference type="RefSeq" id="XP_010245323.1">
    <property type="nucleotide sequence ID" value="XM_010247021.2"/>
</dbReference>
<dbReference type="AlphaFoldDB" id="A0A1U7Z046"/>
<evidence type="ECO:0000256" key="1">
    <source>
        <dbReference type="SAM" id="Phobius"/>
    </source>
</evidence>
<proteinExistence type="predicted"/>
<dbReference type="GeneID" id="104588897"/>
<sequence length="252" mass="26809">MSMSLSLQTTINPRSGSFSTCASPFLCHSISIQRLATRPRLYTVPVKKNQSCYTLCRQQQGGVSVGDDHGIMDRRSILISFVGVSAVVAGFFSLGMMAIEGPKRSSDKKNNGGASRLQQVSEFGSEPRLLDTAIRALIERPKMPPSGKSKRTETLVVYGIDIPKDGAVRLDIYVAKPQGDSCVGPDLGAFAGSLVVDVARNLIGVGRLELGLTGIMKEISAEESEKLVVTLVPTAGEVVIGGVRVDLGDRAT</sequence>